<organism evidence="1">
    <name type="scientific">marine sediment metagenome</name>
    <dbReference type="NCBI Taxonomy" id="412755"/>
    <lineage>
        <taxon>unclassified sequences</taxon>
        <taxon>metagenomes</taxon>
        <taxon>ecological metagenomes</taxon>
    </lineage>
</organism>
<dbReference type="AlphaFoldDB" id="X1PEN3"/>
<sequence length="168" mass="19973">MIIPKQYIQMCRAAPELREHKPQEGDLYALPNGVVFVVASYCFRVKNARLKKIYLAIPSKMRPSQILGEPDFTSPVIEKREYELRLLKYWTWLPSQAQLQKMCIEFGYDLDSLLSLFDRWLDGINFSSKYPLQTMEELWFVLTWKVLYKKAWNPQKQRWFKANLTTLG</sequence>
<reference evidence="1" key="1">
    <citation type="journal article" date="2014" name="Front. Microbiol.">
        <title>High frequency of phylogenetically diverse reductive dehalogenase-homologous genes in deep subseafloor sedimentary metagenomes.</title>
        <authorList>
            <person name="Kawai M."/>
            <person name="Futagami T."/>
            <person name="Toyoda A."/>
            <person name="Takaki Y."/>
            <person name="Nishi S."/>
            <person name="Hori S."/>
            <person name="Arai W."/>
            <person name="Tsubouchi T."/>
            <person name="Morono Y."/>
            <person name="Uchiyama I."/>
            <person name="Ito T."/>
            <person name="Fujiyama A."/>
            <person name="Inagaki F."/>
            <person name="Takami H."/>
        </authorList>
    </citation>
    <scope>NUCLEOTIDE SEQUENCE</scope>
    <source>
        <strain evidence="1">Expedition CK06-06</strain>
    </source>
</reference>
<protein>
    <submittedName>
        <fullName evidence="1">Uncharacterized protein</fullName>
    </submittedName>
</protein>
<comment type="caution">
    <text evidence="1">The sequence shown here is derived from an EMBL/GenBank/DDBJ whole genome shotgun (WGS) entry which is preliminary data.</text>
</comment>
<gene>
    <name evidence="1" type="ORF">S06H3_40875</name>
</gene>
<dbReference type="EMBL" id="BARV01025123">
    <property type="protein sequence ID" value="GAI40936.1"/>
    <property type="molecule type" value="Genomic_DNA"/>
</dbReference>
<proteinExistence type="predicted"/>
<name>X1PEN3_9ZZZZ</name>
<accession>X1PEN3</accession>
<evidence type="ECO:0000313" key="1">
    <source>
        <dbReference type="EMBL" id="GAI40936.1"/>
    </source>
</evidence>